<dbReference type="Proteomes" id="UP000265618">
    <property type="component" value="Unassembled WGS sequence"/>
</dbReference>
<gene>
    <name evidence="1" type="ORF">KIPB_016093</name>
</gene>
<proteinExistence type="predicted"/>
<dbReference type="EMBL" id="BDIP01009539">
    <property type="protein sequence ID" value="GIQ92366.1"/>
    <property type="molecule type" value="Genomic_DNA"/>
</dbReference>
<evidence type="ECO:0000313" key="1">
    <source>
        <dbReference type="EMBL" id="GIQ92366.1"/>
    </source>
</evidence>
<keyword evidence="2" id="KW-1185">Reference proteome</keyword>
<sequence>MYEAMLHRLPEVLGAFFRKVLSNRV</sequence>
<reference evidence="1 2" key="1">
    <citation type="journal article" date="2018" name="PLoS ONE">
        <title>The draft genome of Kipferlia bialata reveals reductive genome evolution in fornicate parasites.</title>
        <authorList>
            <person name="Tanifuji G."/>
            <person name="Takabayashi S."/>
            <person name="Kume K."/>
            <person name="Takagi M."/>
            <person name="Nakayama T."/>
            <person name="Kamikawa R."/>
            <person name="Inagaki Y."/>
            <person name="Hashimoto T."/>
        </authorList>
    </citation>
    <scope>NUCLEOTIDE SEQUENCE [LARGE SCALE GENOMIC DNA]</scope>
    <source>
        <strain evidence="1">NY0173</strain>
    </source>
</reference>
<protein>
    <submittedName>
        <fullName evidence="1">Uncharacterized protein</fullName>
    </submittedName>
</protein>
<name>A0A9K3GS40_9EUKA</name>
<evidence type="ECO:0000313" key="2">
    <source>
        <dbReference type="Proteomes" id="UP000265618"/>
    </source>
</evidence>
<dbReference type="AlphaFoldDB" id="A0A9K3GS40"/>
<comment type="caution">
    <text evidence="1">The sequence shown here is derived from an EMBL/GenBank/DDBJ whole genome shotgun (WGS) entry which is preliminary data.</text>
</comment>
<feature type="non-terminal residue" evidence="1">
    <location>
        <position position="1"/>
    </location>
</feature>
<organism evidence="1 2">
    <name type="scientific">Kipferlia bialata</name>
    <dbReference type="NCBI Taxonomy" id="797122"/>
    <lineage>
        <taxon>Eukaryota</taxon>
        <taxon>Metamonada</taxon>
        <taxon>Carpediemonas-like organisms</taxon>
        <taxon>Kipferlia</taxon>
    </lineage>
</organism>
<accession>A0A9K3GS40</accession>